<keyword evidence="2" id="KW-0732">Signal</keyword>
<evidence type="ECO:0000256" key="2">
    <source>
        <dbReference type="SAM" id="SignalP"/>
    </source>
</evidence>
<name>A0A8E2ETG6_9PEZI</name>
<protein>
    <submittedName>
        <fullName evidence="3">Uncharacterized protein</fullName>
    </submittedName>
</protein>
<feature type="signal peptide" evidence="2">
    <location>
        <begin position="1"/>
        <end position="25"/>
    </location>
</feature>
<evidence type="ECO:0000313" key="3">
    <source>
        <dbReference type="EMBL" id="OCL04521.1"/>
    </source>
</evidence>
<gene>
    <name evidence="3" type="ORF">AOQ84DRAFT_416090</name>
</gene>
<dbReference type="Proteomes" id="UP000250140">
    <property type="component" value="Unassembled WGS sequence"/>
</dbReference>
<sequence>MVGMVGMVGMAGMVGMLAMCAAADGSCTLSPLGQPLCQALAPFCTLSHPLAPSPTLSHAARRGEPRLQELLPSLYAAYTRAYTVPILSLSCPYPVPYPLALHAPCRSRRAWSRASCVVLCRACAAVDLLSPVSTAGAGGLSLVYAPLRPPQPLVVGRPVPAGGHPLLNPSRLQLLGPAQSPPPAGIKLCGHLRCPSLRTRTAAVLVVLSHAAPLPQTSARLPAFSYTLYVSILIAIPSSSPSQFHPRRIVASRGYRSSTPPRIPRLTRRAIRDPAPPERALPPPL</sequence>
<organism evidence="3 4">
    <name type="scientific">Glonium stellatum</name>
    <dbReference type="NCBI Taxonomy" id="574774"/>
    <lineage>
        <taxon>Eukaryota</taxon>
        <taxon>Fungi</taxon>
        <taxon>Dikarya</taxon>
        <taxon>Ascomycota</taxon>
        <taxon>Pezizomycotina</taxon>
        <taxon>Dothideomycetes</taxon>
        <taxon>Pleosporomycetidae</taxon>
        <taxon>Gloniales</taxon>
        <taxon>Gloniaceae</taxon>
        <taxon>Glonium</taxon>
    </lineage>
</organism>
<proteinExistence type="predicted"/>
<feature type="chain" id="PRO_5034454054" evidence="2">
    <location>
        <begin position="26"/>
        <end position="285"/>
    </location>
</feature>
<keyword evidence="4" id="KW-1185">Reference proteome</keyword>
<feature type="region of interest" description="Disordered" evidence="1">
    <location>
        <begin position="251"/>
        <end position="285"/>
    </location>
</feature>
<dbReference type="OrthoDB" id="10585775at2759"/>
<reference evidence="3 4" key="1">
    <citation type="journal article" date="2016" name="Nat. Commun.">
        <title>Ectomycorrhizal ecology is imprinted in the genome of the dominant symbiotic fungus Cenococcum geophilum.</title>
        <authorList>
            <consortium name="DOE Joint Genome Institute"/>
            <person name="Peter M."/>
            <person name="Kohler A."/>
            <person name="Ohm R.A."/>
            <person name="Kuo A."/>
            <person name="Krutzmann J."/>
            <person name="Morin E."/>
            <person name="Arend M."/>
            <person name="Barry K.W."/>
            <person name="Binder M."/>
            <person name="Choi C."/>
            <person name="Clum A."/>
            <person name="Copeland A."/>
            <person name="Grisel N."/>
            <person name="Haridas S."/>
            <person name="Kipfer T."/>
            <person name="LaButti K."/>
            <person name="Lindquist E."/>
            <person name="Lipzen A."/>
            <person name="Maire R."/>
            <person name="Meier B."/>
            <person name="Mihaltcheva S."/>
            <person name="Molinier V."/>
            <person name="Murat C."/>
            <person name="Poggeler S."/>
            <person name="Quandt C.A."/>
            <person name="Sperisen C."/>
            <person name="Tritt A."/>
            <person name="Tisserant E."/>
            <person name="Crous P.W."/>
            <person name="Henrissat B."/>
            <person name="Nehls U."/>
            <person name="Egli S."/>
            <person name="Spatafora J.W."/>
            <person name="Grigoriev I.V."/>
            <person name="Martin F.M."/>
        </authorList>
    </citation>
    <scope>NUCLEOTIDE SEQUENCE [LARGE SCALE GENOMIC DNA]</scope>
    <source>
        <strain evidence="3 4">CBS 207.34</strain>
    </source>
</reference>
<dbReference type="EMBL" id="KV750488">
    <property type="protein sequence ID" value="OCL04521.1"/>
    <property type="molecule type" value="Genomic_DNA"/>
</dbReference>
<evidence type="ECO:0000256" key="1">
    <source>
        <dbReference type="SAM" id="MobiDB-lite"/>
    </source>
</evidence>
<dbReference type="AlphaFoldDB" id="A0A8E2ETG6"/>
<accession>A0A8E2ETG6</accession>
<evidence type="ECO:0000313" key="4">
    <source>
        <dbReference type="Proteomes" id="UP000250140"/>
    </source>
</evidence>